<proteinExistence type="inferred from homology"/>
<comment type="caution">
    <text evidence="7">The sequence shown here is derived from an EMBL/GenBank/DDBJ whole genome shotgun (WGS) entry which is preliminary data.</text>
</comment>
<dbReference type="InterPro" id="IPR018485">
    <property type="entry name" value="FGGY_C"/>
</dbReference>
<keyword evidence="4 7" id="KW-0418">Kinase</keyword>
<comment type="similarity">
    <text evidence="1">Belongs to the FGGY kinase family.</text>
</comment>
<dbReference type="AlphaFoldDB" id="A0A840Q5B8"/>
<dbReference type="SUPFAM" id="SSF53067">
    <property type="entry name" value="Actin-like ATPase domain"/>
    <property type="match status" value="2"/>
</dbReference>
<protein>
    <submittedName>
        <fullName evidence="7">Xylulokinase</fullName>
        <ecNumber evidence="7">2.7.1.17</ecNumber>
    </submittedName>
</protein>
<dbReference type="EMBL" id="JACHIW010000001">
    <property type="protein sequence ID" value="MBB5155080.1"/>
    <property type="molecule type" value="Genomic_DNA"/>
</dbReference>
<evidence type="ECO:0000256" key="3">
    <source>
        <dbReference type="ARBA" id="ARBA00022679"/>
    </source>
</evidence>
<dbReference type="PANTHER" id="PTHR43095">
    <property type="entry name" value="SUGAR KINASE"/>
    <property type="match status" value="1"/>
</dbReference>
<evidence type="ECO:0000259" key="5">
    <source>
        <dbReference type="Pfam" id="PF00370"/>
    </source>
</evidence>
<dbReference type="Gene3D" id="3.30.420.40">
    <property type="match status" value="2"/>
</dbReference>
<dbReference type="Pfam" id="PF00370">
    <property type="entry name" value="FGGY_N"/>
    <property type="match status" value="1"/>
</dbReference>
<dbReference type="RefSeq" id="WP_184726485.1">
    <property type="nucleotide sequence ID" value="NZ_JACHIW010000001.1"/>
</dbReference>
<dbReference type="Proteomes" id="UP000584374">
    <property type="component" value="Unassembled WGS sequence"/>
</dbReference>
<name>A0A840Q5B8_9PSEU</name>
<keyword evidence="8" id="KW-1185">Reference proteome</keyword>
<dbReference type="InterPro" id="IPR018484">
    <property type="entry name" value="FGGY_N"/>
</dbReference>
<evidence type="ECO:0000256" key="4">
    <source>
        <dbReference type="ARBA" id="ARBA00022777"/>
    </source>
</evidence>
<gene>
    <name evidence="7" type="ORF">BJ970_002614</name>
</gene>
<evidence type="ECO:0000313" key="7">
    <source>
        <dbReference type="EMBL" id="MBB5155080.1"/>
    </source>
</evidence>
<sequence length="481" mass="49396">MTELVVGVDVATANVRVQIHDPVGAVVAMASRRLPQPARSAGGRSEQDATTWWPAVRDCLAECTNTLGSRSAEIGSLAISATSGTVVAVGGDGEPVTAALMYDDRRAEAEARTAAEAGAPRWQRTGITPSAGSGLARIGWLARNLPDGAALVCHTPDLVARKLVGHPVATDSSHALKSGYDAVDGQWATEVFAALGVPEGLLPEVVRPTTVLGTVDARAAAQTGLPVGCEVRAGMTDGCAGQLACGAVDLGQFVTVLGTTLVLKGVAKELVHDPAGAVYSHLHPDGMWLPGGAANIGGSALSDVGPSELPKLDAAATERGPAGVVNYPLRGDGERFPFRAESATQFVLGKPADRVDEYRSRLEGVAFCERLALERLARLGAPADGAVRTAGGGARSVAWCRIRASVLDTPVLRVKGAGTALGAALLAASGSVHPDLSAAAAAMVPDGELVEPVRAEVSQLDDSYQRFVDELTVRGWISAPV</sequence>
<accession>A0A840Q5B8</accession>
<keyword evidence="2" id="KW-0119">Carbohydrate metabolism</keyword>
<evidence type="ECO:0000256" key="2">
    <source>
        <dbReference type="ARBA" id="ARBA00022629"/>
    </source>
</evidence>
<evidence type="ECO:0000313" key="8">
    <source>
        <dbReference type="Proteomes" id="UP000584374"/>
    </source>
</evidence>
<dbReference type="Pfam" id="PF02782">
    <property type="entry name" value="FGGY_C"/>
    <property type="match status" value="1"/>
</dbReference>
<dbReference type="InterPro" id="IPR000577">
    <property type="entry name" value="Carb_kinase_FGGY"/>
</dbReference>
<reference evidence="7 8" key="1">
    <citation type="submission" date="2020-08" db="EMBL/GenBank/DDBJ databases">
        <title>Sequencing the genomes of 1000 actinobacteria strains.</title>
        <authorList>
            <person name="Klenk H.-P."/>
        </authorList>
    </citation>
    <scope>NUCLEOTIDE SEQUENCE [LARGE SCALE GENOMIC DNA]</scope>
    <source>
        <strain evidence="7 8">DSM 45584</strain>
    </source>
</reference>
<evidence type="ECO:0000256" key="1">
    <source>
        <dbReference type="ARBA" id="ARBA00009156"/>
    </source>
</evidence>
<organism evidence="7 8">
    <name type="scientific">Saccharopolyspora phatthalungensis</name>
    <dbReference type="NCBI Taxonomy" id="664693"/>
    <lineage>
        <taxon>Bacteria</taxon>
        <taxon>Bacillati</taxon>
        <taxon>Actinomycetota</taxon>
        <taxon>Actinomycetes</taxon>
        <taxon>Pseudonocardiales</taxon>
        <taxon>Pseudonocardiaceae</taxon>
        <taxon>Saccharopolyspora</taxon>
    </lineage>
</organism>
<feature type="domain" description="Carbohydrate kinase FGGY C-terminal" evidence="6">
    <location>
        <begin position="255"/>
        <end position="429"/>
    </location>
</feature>
<dbReference type="GO" id="GO:0042732">
    <property type="term" value="P:D-xylose metabolic process"/>
    <property type="evidence" value="ECO:0007669"/>
    <property type="project" value="UniProtKB-KW"/>
</dbReference>
<dbReference type="PANTHER" id="PTHR43095:SF5">
    <property type="entry name" value="XYLULOSE KINASE"/>
    <property type="match status" value="1"/>
</dbReference>
<dbReference type="GO" id="GO:0004856">
    <property type="term" value="F:D-xylulokinase activity"/>
    <property type="evidence" value="ECO:0007669"/>
    <property type="project" value="UniProtKB-EC"/>
</dbReference>
<dbReference type="PIRSF" id="PIRSF000538">
    <property type="entry name" value="GlpK"/>
    <property type="match status" value="1"/>
</dbReference>
<dbReference type="InterPro" id="IPR050406">
    <property type="entry name" value="FGGY_Carb_Kinase"/>
</dbReference>
<feature type="domain" description="Carbohydrate kinase FGGY N-terminal" evidence="5">
    <location>
        <begin position="5"/>
        <end position="243"/>
    </location>
</feature>
<dbReference type="CDD" id="cd07783">
    <property type="entry name" value="ASKHA_NBD_FGGY_SePSK_AtXK1-like"/>
    <property type="match status" value="1"/>
</dbReference>
<evidence type="ECO:0000259" key="6">
    <source>
        <dbReference type="Pfam" id="PF02782"/>
    </source>
</evidence>
<keyword evidence="3 7" id="KW-0808">Transferase</keyword>
<keyword evidence="2" id="KW-0859">Xylose metabolism</keyword>
<dbReference type="EC" id="2.7.1.17" evidence="7"/>
<dbReference type="InterPro" id="IPR043129">
    <property type="entry name" value="ATPase_NBD"/>
</dbReference>